<feature type="region of interest" description="Disordered" evidence="1">
    <location>
        <begin position="61"/>
        <end position="150"/>
    </location>
</feature>
<evidence type="ECO:0000256" key="1">
    <source>
        <dbReference type="SAM" id="MobiDB-lite"/>
    </source>
</evidence>
<sequence length="387" mass="39308">MARRPSYTAPPKEEEDLLMSRDEEELWRLYANYPSLASPQSRSHPSTGVPDIARSTARFVVNADPPPSSTFSSHGTAGGLFGTTTGPFGSAPPPGSFLPPAYQRSGRSSVRPRGVGATVPSSSFGFRLPGRPDAGPFSGPLGREGERPPPWGVGNGSAGFGTVYRPPISISGETITVGQLVGDGPTGSGAVDRPSTSMFGRDNSPFGRDRDRPRAGPFGRTDGRLFARGFSGAPTTLGAGASPWASTSLFGDEPGPPTFRTGARPFTNIFSGQPTTFGGGGIPPTSLFGGTITVGQPVGGDSFGGGPSGRFGNMSGNEDDRSSFGASLPGIATPSATSATSTPTTTAPRSPSASGTAPETTRTASAAQPTGGLPPGCKGLASSRWAK</sequence>
<protein>
    <submittedName>
        <fullName evidence="2">Uncharacterized protein</fullName>
    </submittedName>
</protein>
<name>A0AA40A7V6_9PEZI</name>
<keyword evidence="3" id="KW-1185">Reference proteome</keyword>
<feature type="region of interest" description="Disordered" evidence="1">
    <location>
        <begin position="288"/>
        <end position="387"/>
    </location>
</feature>
<dbReference type="AlphaFoldDB" id="A0AA40A7V6"/>
<feature type="compositionally biased region" description="Gly residues" evidence="1">
    <location>
        <begin position="297"/>
        <end position="309"/>
    </location>
</feature>
<feature type="compositionally biased region" description="Low complexity" evidence="1">
    <location>
        <begin position="98"/>
        <end position="116"/>
    </location>
</feature>
<reference evidence="2" key="1">
    <citation type="submission" date="2023-06" db="EMBL/GenBank/DDBJ databases">
        <title>Genome-scale phylogeny and comparative genomics of the fungal order Sordariales.</title>
        <authorList>
            <consortium name="Lawrence Berkeley National Laboratory"/>
            <person name="Hensen N."/>
            <person name="Bonometti L."/>
            <person name="Westerberg I."/>
            <person name="Brannstrom I.O."/>
            <person name="Guillou S."/>
            <person name="Cros-Aarteil S."/>
            <person name="Calhoun S."/>
            <person name="Haridas S."/>
            <person name="Kuo A."/>
            <person name="Mondo S."/>
            <person name="Pangilinan J."/>
            <person name="Riley R."/>
            <person name="Labutti K."/>
            <person name="Andreopoulos B."/>
            <person name="Lipzen A."/>
            <person name="Chen C."/>
            <person name="Yanf M."/>
            <person name="Daum C."/>
            <person name="Ng V."/>
            <person name="Clum A."/>
            <person name="Steindorff A."/>
            <person name="Ohm R."/>
            <person name="Martin F."/>
            <person name="Silar P."/>
            <person name="Natvig D."/>
            <person name="Lalanne C."/>
            <person name="Gautier V."/>
            <person name="Ament-Velasquez S.L."/>
            <person name="Kruys A."/>
            <person name="Hutchinson M.I."/>
            <person name="Powell A.J."/>
            <person name="Barry K."/>
            <person name="Miller A.N."/>
            <person name="Grigoriev I.V."/>
            <person name="Debuchy R."/>
            <person name="Gladieux P."/>
            <person name="Thoren M.H."/>
            <person name="Johannesson H."/>
        </authorList>
    </citation>
    <scope>NUCLEOTIDE SEQUENCE</scope>
    <source>
        <strain evidence="2">SMH4607-1</strain>
    </source>
</reference>
<feature type="region of interest" description="Disordered" evidence="1">
    <location>
        <begin position="185"/>
        <end position="226"/>
    </location>
</feature>
<feature type="compositionally biased region" description="Low complexity" evidence="1">
    <location>
        <begin position="332"/>
        <end position="358"/>
    </location>
</feature>
<evidence type="ECO:0000313" key="3">
    <source>
        <dbReference type="Proteomes" id="UP001172102"/>
    </source>
</evidence>
<feature type="compositionally biased region" description="Polar residues" evidence="1">
    <location>
        <begin position="359"/>
        <end position="368"/>
    </location>
</feature>
<proteinExistence type="predicted"/>
<dbReference type="EMBL" id="JAUKUA010000005">
    <property type="protein sequence ID" value="KAK0710791.1"/>
    <property type="molecule type" value="Genomic_DNA"/>
</dbReference>
<evidence type="ECO:0000313" key="2">
    <source>
        <dbReference type="EMBL" id="KAK0710791.1"/>
    </source>
</evidence>
<comment type="caution">
    <text evidence="2">The sequence shown here is derived from an EMBL/GenBank/DDBJ whole genome shotgun (WGS) entry which is preliminary data.</text>
</comment>
<dbReference type="Proteomes" id="UP001172102">
    <property type="component" value="Unassembled WGS sequence"/>
</dbReference>
<feature type="region of interest" description="Disordered" evidence="1">
    <location>
        <begin position="1"/>
        <end position="20"/>
    </location>
</feature>
<accession>A0AA40A7V6</accession>
<gene>
    <name evidence="2" type="ORF">B0H67DRAFT_583441</name>
</gene>
<organism evidence="2 3">
    <name type="scientific">Lasiosphaeris hirsuta</name>
    <dbReference type="NCBI Taxonomy" id="260670"/>
    <lineage>
        <taxon>Eukaryota</taxon>
        <taxon>Fungi</taxon>
        <taxon>Dikarya</taxon>
        <taxon>Ascomycota</taxon>
        <taxon>Pezizomycotina</taxon>
        <taxon>Sordariomycetes</taxon>
        <taxon>Sordariomycetidae</taxon>
        <taxon>Sordariales</taxon>
        <taxon>Lasiosphaeriaceae</taxon>
        <taxon>Lasiosphaeris</taxon>
    </lineage>
</organism>